<reference evidence="1 2" key="1">
    <citation type="submission" date="2019-07" db="EMBL/GenBank/DDBJ databases">
        <title>Microlunatus dokdonensis sp. nov. isolated from the rhizospheric soil of the wild plant Elymus tsukushiensis.</title>
        <authorList>
            <person name="Ghim S.-Y."/>
            <person name="Hwang Y.-J."/>
            <person name="Son J.-S."/>
            <person name="Shin J.-H."/>
        </authorList>
    </citation>
    <scope>NUCLEOTIDE SEQUENCE [LARGE SCALE GENOMIC DNA]</scope>
    <source>
        <strain evidence="1 2">KUDC0627</strain>
    </source>
</reference>
<keyword evidence="2" id="KW-1185">Reference proteome</keyword>
<dbReference type="KEGG" id="mik:FOE78_03745"/>
<evidence type="ECO:0008006" key="3">
    <source>
        <dbReference type="Google" id="ProtNLM"/>
    </source>
</evidence>
<dbReference type="EMBL" id="CP041692">
    <property type="protein sequence ID" value="QDP95145.1"/>
    <property type="molecule type" value="Genomic_DNA"/>
</dbReference>
<sequence>MYSRIDPSPELRRLAELQAGVVTREQAVGLGFGVRGQRRMVDQGHWQRLSPGILLTHGLSADWLALAWAGVLRGGDTARLSGLSAAYLHRLIDEPPDRFVILIPGEQRRQSEPPWTFRRERPGVRRARSVGGPPRTTIEDTVLDLSDGGFPEAGRSALAWVTDAVQRRLTTVERLSRALRQRQRLAGRSVLAAILSDVEEGAHSVLEHRYLVRVERAHGLPRGARQVHAEGGRRQRLS</sequence>
<dbReference type="AlphaFoldDB" id="A0A516PVC8"/>
<dbReference type="Proteomes" id="UP000319263">
    <property type="component" value="Chromosome"/>
</dbReference>
<gene>
    <name evidence="1" type="ORF">FOE78_03745</name>
</gene>
<protein>
    <recommendedName>
        <fullName evidence="3">Transcriptional regulator, AbiEi antitoxin, Type IV TA system</fullName>
    </recommendedName>
</protein>
<dbReference type="OrthoDB" id="5146042at2"/>
<evidence type="ECO:0000313" key="2">
    <source>
        <dbReference type="Proteomes" id="UP000319263"/>
    </source>
</evidence>
<name>A0A516PVC8_9ACTN</name>
<dbReference type="RefSeq" id="WP_143985127.1">
    <property type="nucleotide sequence ID" value="NZ_CP041692.1"/>
</dbReference>
<proteinExistence type="predicted"/>
<organism evidence="1 2">
    <name type="scientific">Microlunatus elymi</name>
    <dbReference type="NCBI Taxonomy" id="2596828"/>
    <lineage>
        <taxon>Bacteria</taxon>
        <taxon>Bacillati</taxon>
        <taxon>Actinomycetota</taxon>
        <taxon>Actinomycetes</taxon>
        <taxon>Propionibacteriales</taxon>
        <taxon>Propionibacteriaceae</taxon>
        <taxon>Microlunatus</taxon>
    </lineage>
</organism>
<evidence type="ECO:0000313" key="1">
    <source>
        <dbReference type="EMBL" id="QDP95145.1"/>
    </source>
</evidence>
<accession>A0A516PVC8</accession>